<dbReference type="AlphaFoldDB" id="A0A5J5A1E3"/>
<comment type="cofactor">
    <cofactor evidence="1">
        <name>Cu(2+)</name>
        <dbReference type="ChEBI" id="CHEBI:29036"/>
    </cofactor>
</comment>
<evidence type="ECO:0000256" key="6">
    <source>
        <dbReference type="ARBA" id="ARBA00023008"/>
    </source>
</evidence>
<dbReference type="SUPFAM" id="SSF48056">
    <property type="entry name" value="Di-copper centre-containing domain"/>
    <property type="match status" value="1"/>
</dbReference>
<name>A0A5J5A1E3_9ASTE</name>
<evidence type="ECO:0000313" key="12">
    <source>
        <dbReference type="Proteomes" id="UP000325577"/>
    </source>
</evidence>
<reference evidence="11 12" key="1">
    <citation type="submission" date="2019-09" db="EMBL/GenBank/DDBJ databases">
        <title>A chromosome-level genome assembly of the Chinese tupelo Nyssa sinensis.</title>
        <authorList>
            <person name="Yang X."/>
            <person name="Kang M."/>
            <person name="Yang Y."/>
            <person name="Xiong H."/>
            <person name="Wang M."/>
            <person name="Zhang Z."/>
            <person name="Wang Z."/>
            <person name="Wu H."/>
            <person name="Ma T."/>
            <person name="Liu J."/>
            <person name="Xi Z."/>
        </authorList>
    </citation>
    <scope>NUCLEOTIDE SEQUENCE [LARGE SCALE GENOMIC DNA]</scope>
    <source>
        <strain evidence="11">J267</strain>
        <tissue evidence="11">Leaf</tissue>
    </source>
</reference>
<gene>
    <name evidence="11" type="ORF">F0562_010289</name>
</gene>
<evidence type="ECO:0000259" key="10">
    <source>
        <dbReference type="Pfam" id="PF12143"/>
    </source>
</evidence>
<evidence type="ECO:0008006" key="13">
    <source>
        <dbReference type="Google" id="ProtNLM"/>
    </source>
</evidence>
<dbReference type="EMBL" id="CM018047">
    <property type="protein sequence ID" value="KAA8523866.1"/>
    <property type="molecule type" value="Genomic_DNA"/>
</dbReference>
<dbReference type="InterPro" id="IPR022740">
    <property type="entry name" value="Polyphenol_oxidase_C"/>
</dbReference>
<dbReference type="InterPro" id="IPR022739">
    <property type="entry name" value="Polyphenol_oxidase_cen"/>
</dbReference>
<dbReference type="GO" id="GO:0004097">
    <property type="term" value="F:catechol oxidase activity"/>
    <property type="evidence" value="ECO:0007669"/>
    <property type="project" value="InterPro"/>
</dbReference>
<evidence type="ECO:0000313" key="11">
    <source>
        <dbReference type="EMBL" id="KAA8523866.1"/>
    </source>
</evidence>
<dbReference type="PANTHER" id="PTHR11474:SF76">
    <property type="entry name" value="SHKT DOMAIN-CONTAINING PROTEIN"/>
    <property type="match status" value="1"/>
</dbReference>
<evidence type="ECO:0000259" key="9">
    <source>
        <dbReference type="Pfam" id="PF12142"/>
    </source>
</evidence>
<evidence type="ECO:0000256" key="5">
    <source>
        <dbReference type="ARBA" id="ARBA00023002"/>
    </source>
</evidence>
<feature type="domain" description="Tyrosinase copper-binding" evidence="8">
    <location>
        <begin position="30"/>
        <end position="80"/>
    </location>
</feature>
<evidence type="ECO:0000259" key="8">
    <source>
        <dbReference type="Pfam" id="PF00264"/>
    </source>
</evidence>
<comment type="similarity">
    <text evidence="2">Belongs to the tyrosinase family.</text>
</comment>
<dbReference type="InterPro" id="IPR050316">
    <property type="entry name" value="Tyrosinase/Hemocyanin"/>
</dbReference>
<organism evidence="11 12">
    <name type="scientific">Nyssa sinensis</name>
    <dbReference type="NCBI Taxonomy" id="561372"/>
    <lineage>
        <taxon>Eukaryota</taxon>
        <taxon>Viridiplantae</taxon>
        <taxon>Streptophyta</taxon>
        <taxon>Embryophyta</taxon>
        <taxon>Tracheophyta</taxon>
        <taxon>Spermatophyta</taxon>
        <taxon>Magnoliopsida</taxon>
        <taxon>eudicotyledons</taxon>
        <taxon>Gunneridae</taxon>
        <taxon>Pentapetalae</taxon>
        <taxon>asterids</taxon>
        <taxon>Cornales</taxon>
        <taxon>Nyssaceae</taxon>
        <taxon>Nyssa</taxon>
    </lineage>
</organism>
<keyword evidence="6" id="KW-0186">Copper</keyword>
<accession>A0A5J5A1E3</accession>
<dbReference type="Proteomes" id="UP000325577">
    <property type="component" value="Linkage Group LG4"/>
</dbReference>
<keyword evidence="3" id="KW-0479">Metal-binding</keyword>
<dbReference type="GO" id="GO:0046872">
    <property type="term" value="F:metal ion binding"/>
    <property type="evidence" value="ECO:0007669"/>
    <property type="project" value="UniProtKB-KW"/>
</dbReference>
<proteinExistence type="inferred from homology"/>
<keyword evidence="12" id="KW-1185">Reference proteome</keyword>
<dbReference type="Pfam" id="PF12143">
    <property type="entry name" value="PPO1_KFDV"/>
    <property type="match status" value="1"/>
</dbReference>
<evidence type="ECO:0000256" key="7">
    <source>
        <dbReference type="ARBA" id="ARBA00023157"/>
    </source>
</evidence>
<protein>
    <recommendedName>
        <fullName evidence="13">Tyrosinase copper-binding domain-containing protein</fullName>
    </recommendedName>
</protein>
<evidence type="ECO:0000256" key="3">
    <source>
        <dbReference type="ARBA" id="ARBA00022723"/>
    </source>
</evidence>
<dbReference type="InterPro" id="IPR008922">
    <property type="entry name" value="Di-copper_centre_dom_sf"/>
</dbReference>
<keyword evidence="5" id="KW-0560">Oxidoreductase</keyword>
<dbReference type="Pfam" id="PF12142">
    <property type="entry name" value="PPO1_DWL"/>
    <property type="match status" value="1"/>
</dbReference>
<sequence length="220" mass="24864">MIKETEKNPALFMGKPLVAGQAVPSNAPGSLENLHNAVHMWTGPSEGPYHDMGNFYTAARDVLFFFGHHANVDRMWDIYNGFRGHTPEFKQADRLEASFIFYDENRQVVRHLTESIQVLVQRPEISCSKYEKDEATEVLFIEGIEDNGELAGSFVKIPQTHHKFPIKNHKSSLELGITVLLEDIEAETFEKLVVTILPRIGEITVGGVHIELVKVDDESY</sequence>
<feature type="domain" description="Polyphenol oxidase C-terminal" evidence="10">
    <location>
        <begin position="146"/>
        <end position="212"/>
    </location>
</feature>
<keyword evidence="4" id="KW-0883">Thioether bond</keyword>
<keyword evidence="7" id="KW-1015">Disulfide bond</keyword>
<dbReference type="Gene3D" id="1.10.1280.10">
    <property type="entry name" value="Di-copper center containing domain from catechol oxidase"/>
    <property type="match status" value="1"/>
</dbReference>
<dbReference type="OrthoDB" id="6132182at2759"/>
<dbReference type="InterPro" id="IPR002227">
    <property type="entry name" value="Tyrosinase_Cu-bd"/>
</dbReference>
<evidence type="ECO:0000256" key="1">
    <source>
        <dbReference type="ARBA" id="ARBA00001973"/>
    </source>
</evidence>
<evidence type="ECO:0000256" key="2">
    <source>
        <dbReference type="ARBA" id="ARBA00009928"/>
    </source>
</evidence>
<evidence type="ECO:0000256" key="4">
    <source>
        <dbReference type="ARBA" id="ARBA00022784"/>
    </source>
</evidence>
<feature type="domain" description="Polyphenol oxidase central" evidence="9">
    <location>
        <begin position="88"/>
        <end position="110"/>
    </location>
</feature>
<dbReference type="PANTHER" id="PTHR11474">
    <property type="entry name" value="TYROSINASE FAMILY MEMBER"/>
    <property type="match status" value="1"/>
</dbReference>
<dbReference type="Pfam" id="PF00264">
    <property type="entry name" value="Tyrosinase"/>
    <property type="match status" value="1"/>
</dbReference>